<dbReference type="InterPro" id="IPR046647">
    <property type="entry name" value="DUF6759"/>
</dbReference>
<dbReference type="PROSITE" id="PS51257">
    <property type="entry name" value="PROKAR_LIPOPROTEIN"/>
    <property type="match status" value="1"/>
</dbReference>
<evidence type="ECO:0000313" key="3">
    <source>
        <dbReference type="EMBL" id="SHL82124.1"/>
    </source>
</evidence>
<feature type="domain" description="DUF6759" evidence="1">
    <location>
        <begin position="54"/>
        <end position="144"/>
    </location>
</feature>
<name>A0A1M7DRH6_9FLAO</name>
<dbReference type="Pfam" id="PF20545">
    <property type="entry name" value="DUF6759"/>
    <property type="match status" value="1"/>
</dbReference>
<proteinExistence type="predicted"/>
<gene>
    <name evidence="2" type="ORF">BBH99_17690</name>
    <name evidence="3" type="ORF">SAMN05444407_106244</name>
</gene>
<evidence type="ECO:0000259" key="1">
    <source>
        <dbReference type="Pfam" id="PF20545"/>
    </source>
</evidence>
<organism evidence="3 5">
    <name type="scientific">Chryseobacterium contaminans</name>
    <dbReference type="NCBI Taxonomy" id="1423959"/>
    <lineage>
        <taxon>Bacteria</taxon>
        <taxon>Pseudomonadati</taxon>
        <taxon>Bacteroidota</taxon>
        <taxon>Flavobacteriia</taxon>
        <taxon>Flavobacteriales</taxon>
        <taxon>Weeksellaceae</taxon>
        <taxon>Chryseobacterium group</taxon>
        <taxon>Chryseobacterium</taxon>
    </lineage>
</organism>
<dbReference type="STRING" id="1423959.SAMN05444407_106244"/>
<protein>
    <submittedName>
        <fullName evidence="2">Competence protein ComL</fullName>
    </submittedName>
</protein>
<accession>A0A1M7DRH6</accession>
<evidence type="ECO:0000313" key="4">
    <source>
        <dbReference type="Proteomes" id="UP000093508"/>
    </source>
</evidence>
<dbReference type="EMBL" id="FRBM01000006">
    <property type="protein sequence ID" value="SHL82124.1"/>
    <property type="molecule type" value="Genomic_DNA"/>
</dbReference>
<dbReference type="EMBL" id="MAYF01000050">
    <property type="protein sequence ID" value="OCA79796.1"/>
    <property type="molecule type" value="Genomic_DNA"/>
</dbReference>
<dbReference type="Proteomes" id="UP000093508">
    <property type="component" value="Unassembled WGS sequence"/>
</dbReference>
<dbReference type="AlphaFoldDB" id="A0A1M7DRH6"/>
<dbReference type="OrthoDB" id="1272029at2"/>
<dbReference type="RefSeq" id="WP_066692586.1">
    <property type="nucleotide sequence ID" value="NZ_FRBM01000006.1"/>
</dbReference>
<evidence type="ECO:0000313" key="2">
    <source>
        <dbReference type="EMBL" id="OCA79796.1"/>
    </source>
</evidence>
<dbReference type="Proteomes" id="UP000184069">
    <property type="component" value="Unassembled WGS sequence"/>
</dbReference>
<keyword evidence="4" id="KW-1185">Reference proteome</keyword>
<sequence>MKKLLVLTGISIILTSCSVNYGGYPIRNPYPTSTGGGSAANTEREYNELMKTYKSETAEVLTDLLNEADPSNPRTSLSVENASRCNMVLTISGNGYFKKVPIGAGKIGAVMVPKNQSYRLSGMLCNSSYQSTKFITSSYSIKITN</sequence>
<reference evidence="3 5" key="2">
    <citation type="submission" date="2016-11" db="EMBL/GenBank/DDBJ databases">
        <authorList>
            <person name="Jaros S."/>
            <person name="Januszkiewicz K."/>
            <person name="Wedrychowicz H."/>
        </authorList>
    </citation>
    <scope>NUCLEOTIDE SEQUENCE [LARGE SCALE GENOMIC DNA]</scope>
    <source>
        <strain evidence="3 5">DSM 27621</strain>
    </source>
</reference>
<evidence type="ECO:0000313" key="5">
    <source>
        <dbReference type="Proteomes" id="UP000184069"/>
    </source>
</evidence>
<reference evidence="2 4" key="1">
    <citation type="submission" date="2016-07" db="EMBL/GenBank/DDBJ databases">
        <authorList>
            <person name="Jeong J.-J."/>
            <person name="Kim D.W."/>
            <person name="Sang M.K."/>
            <person name="Choi I.-G."/>
            <person name="Kim K.D."/>
        </authorList>
    </citation>
    <scope>NUCLEOTIDE SEQUENCE [LARGE SCALE GENOMIC DNA]</scope>
    <source>
        <strain evidence="2 4">C-26</strain>
    </source>
</reference>